<organism evidence="1 2">
    <name type="scientific">Naegleria lovaniensis</name>
    <name type="common">Amoeba</name>
    <dbReference type="NCBI Taxonomy" id="51637"/>
    <lineage>
        <taxon>Eukaryota</taxon>
        <taxon>Discoba</taxon>
        <taxon>Heterolobosea</taxon>
        <taxon>Tetramitia</taxon>
        <taxon>Eutetramitia</taxon>
        <taxon>Vahlkampfiidae</taxon>
        <taxon>Naegleria</taxon>
    </lineage>
</organism>
<comment type="caution">
    <text evidence="1">The sequence shown here is derived from an EMBL/GenBank/DDBJ whole genome shotgun (WGS) entry which is preliminary data.</text>
</comment>
<sequence>MSQQFVVVTEKITKNDKSTEVWSAIKCSEPAFTDIFNVPYPTNATPGQVIAKVDVEGTSLTVSWASETLYDQASNSFLSLYQPMTPGTWTLFQLLSKKGFRLLQQRNYWTVQGGTFQGRELAERIFVRDANKSMHS</sequence>
<keyword evidence="2" id="KW-1185">Reference proteome</keyword>
<dbReference type="AlphaFoldDB" id="A0AA88GU22"/>
<dbReference type="GeneID" id="68095199"/>
<accession>A0AA88GU22</accession>
<dbReference type="RefSeq" id="XP_044550290.1">
    <property type="nucleotide sequence ID" value="XM_044692195.1"/>
</dbReference>
<dbReference type="Proteomes" id="UP000816034">
    <property type="component" value="Unassembled WGS sequence"/>
</dbReference>
<evidence type="ECO:0000313" key="1">
    <source>
        <dbReference type="EMBL" id="KAG2386298.1"/>
    </source>
</evidence>
<name>A0AA88GU22_NAELO</name>
<reference evidence="1 2" key="1">
    <citation type="journal article" date="2018" name="BMC Genomics">
        <title>The genome of Naegleria lovaniensis, the basis for a comparative approach to unravel pathogenicity factors of the human pathogenic amoeba N. fowleri.</title>
        <authorList>
            <person name="Liechti N."/>
            <person name="Schurch N."/>
            <person name="Bruggmann R."/>
            <person name="Wittwer M."/>
        </authorList>
    </citation>
    <scope>NUCLEOTIDE SEQUENCE [LARGE SCALE GENOMIC DNA]</scope>
    <source>
        <strain evidence="1 2">ATCC 30569</strain>
    </source>
</reference>
<protein>
    <submittedName>
        <fullName evidence="1">Uncharacterized protein</fullName>
    </submittedName>
</protein>
<dbReference type="EMBL" id="PYSW02000016">
    <property type="protein sequence ID" value="KAG2386298.1"/>
    <property type="molecule type" value="Genomic_DNA"/>
</dbReference>
<proteinExistence type="predicted"/>
<evidence type="ECO:0000313" key="2">
    <source>
        <dbReference type="Proteomes" id="UP000816034"/>
    </source>
</evidence>
<gene>
    <name evidence="1" type="ORF">C9374_002744</name>
</gene>